<keyword evidence="4" id="KW-0694">RNA-binding</keyword>
<dbReference type="Gene3D" id="3.30.70.60">
    <property type="match status" value="1"/>
</dbReference>
<dbReference type="Pfam" id="PF01250">
    <property type="entry name" value="Ribosomal_S6"/>
    <property type="match status" value="1"/>
</dbReference>
<evidence type="ECO:0000313" key="6">
    <source>
        <dbReference type="Proteomes" id="UP001519342"/>
    </source>
</evidence>
<dbReference type="InterPro" id="IPR014717">
    <property type="entry name" value="Transl_elong_EF1B/ribsomal_bS6"/>
</dbReference>
<organism evidence="5 6">
    <name type="scientific">Sedimentibacter acidaminivorans</name>
    <dbReference type="NCBI Taxonomy" id="913099"/>
    <lineage>
        <taxon>Bacteria</taxon>
        <taxon>Bacillati</taxon>
        <taxon>Bacillota</taxon>
        <taxon>Tissierellia</taxon>
        <taxon>Sedimentibacter</taxon>
    </lineage>
</organism>
<protein>
    <recommendedName>
        <fullName evidence="3 4">Small ribosomal subunit protein bS6</fullName>
    </recommendedName>
</protein>
<proteinExistence type="inferred from homology"/>
<keyword evidence="4 5" id="KW-0689">Ribosomal protein</keyword>
<dbReference type="RefSeq" id="WP_245210456.1">
    <property type="nucleotide sequence ID" value="NZ_JAGGKS010000008.1"/>
</dbReference>
<dbReference type="InterPro" id="IPR020814">
    <property type="entry name" value="Ribosomal_S6_plastid/chlpt"/>
</dbReference>
<keyword evidence="4" id="KW-0699">rRNA-binding</keyword>
<keyword evidence="6" id="KW-1185">Reference proteome</keyword>
<dbReference type="HAMAP" id="MF_00360">
    <property type="entry name" value="Ribosomal_bS6"/>
    <property type="match status" value="1"/>
</dbReference>
<dbReference type="InterPro" id="IPR000529">
    <property type="entry name" value="Ribosomal_bS6"/>
</dbReference>
<dbReference type="NCBIfam" id="TIGR00166">
    <property type="entry name" value="S6"/>
    <property type="match status" value="1"/>
</dbReference>
<keyword evidence="4" id="KW-0687">Ribonucleoprotein</keyword>
<comment type="similarity">
    <text evidence="1 4">Belongs to the bacterial ribosomal protein bS6 family.</text>
</comment>
<evidence type="ECO:0000256" key="2">
    <source>
        <dbReference type="ARBA" id="ARBA00035104"/>
    </source>
</evidence>
<dbReference type="InterPro" id="IPR035980">
    <property type="entry name" value="Ribosomal_bS6_sf"/>
</dbReference>
<dbReference type="GO" id="GO:0005840">
    <property type="term" value="C:ribosome"/>
    <property type="evidence" value="ECO:0007669"/>
    <property type="project" value="UniProtKB-KW"/>
</dbReference>
<reference evidence="5 6" key="1">
    <citation type="submission" date="2021-03" db="EMBL/GenBank/DDBJ databases">
        <title>Genomic Encyclopedia of Type Strains, Phase IV (KMG-IV): sequencing the most valuable type-strain genomes for metagenomic binning, comparative biology and taxonomic classification.</title>
        <authorList>
            <person name="Goeker M."/>
        </authorList>
    </citation>
    <scope>NUCLEOTIDE SEQUENCE [LARGE SCALE GENOMIC DNA]</scope>
    <source>
        <strain evidence="5 6">DSM 24004</strain>
    </source>
</reference>
<dbReference type="CDD" id="cd00473">
    <property type="entry name" value="bS6"/>
    <property type="match status" value="1"/>
</dbReference>
<name>A0ABS4GGH4_9FIRM</name>
<evidence type="ECO:0000256" key="4">
    <source>
        <dbReference type="HAMAP-Rule" id="MF_00360"/>
    </source>
</evidence>
<dbReference type="SUPFAM" id="SSF54995">
    <property type="entry name" value="Ribosomal protein S6"/>
    <property type="match status" value="1"/>
</dbReference>
<accession>A0ABS4GGH4</accession>
<dbReference type="PANTHER" id="PTHR21011:SF1">
    <property type="entry name" value="SMALL RIBOSOMAL SUBUNIT PROTEIN BS6M"/>
    <property type="match status" value="1"/>
</dbReference>
<sequence>MMQKYEGAFILLSNLEAEVRTAEIEKVKNIITERQGTVDKVNEWGQRRLAYEIDKKRDGYYVIINFTSNADAVNEIDRICKISDNFVRQMITVDESK</sequence>
<dbReference type="PANTHER" id="PTHR21011">
    <property type="entry name" value="MITOCHONDRIAL 28S RIBOSOMAL PROTEIN S6"/>
    <property type="match status" value="1"/>
</dbReference>
<dbReference type="EMBL" id="JAGGKS010000008">
    <property type="protein sequence ID" value="MBP1926798.1"/>
    <property type="molecule type" value="Genomic_DNA"/>
</dbReference>
<evidence type="ECO:0000313" key="5">
    <source>
        <dbReference type="EMBL" id="MBP1926798.1"/>
    </source>
</evidence>
<comment type="function">
    <text evidence="2 4">Binds together with bS18 to 16S ribosomal RNA.</text>
</comment>
<evidence type="ECO:0000256" key="1">
    <source>
        <dbReference type="ARBA" id="ARBA00009512"/>
    </source>
</evidence>
<comment type="caution">
    <text evidence="5">The sequence shown here is derived from an EMBL/GenBank/DDBJ whole genome shotgun (WGS) entry which is preliminary data.</text>
</comment>
<gene>
    <name evidence="4" type="primary">rpsF</name>
    <name evidence="5" type="ORF">J2Z76_002668</name>
</gene>
<evidence type="ECO:0000256" key="3">
    <source>
        <dbReference type="ARBA" id="ARBA00035294"/>
    </source>
</evidence>
<dbReference type="Proteomes" id="UP001519342">
    <property type="component" value="Unassembled WGS sequence"/>
</dbReference>